<sequence length="145" mass="16823">MVKPRYVPENDNVFRQCVFPVSFGGNKSRRFSYQKLLRLKESGERLVTSVAWERYAPTTSHLHGYGCRLAEKRNTRSKFEDSYKEEKRSIYCGSYQLKLQNIRKLMLDPLLVEITDSQIVHAVEDGEIAHANLEFFLDGKSPFDG</sequence>
<accession>A0ABS5ZTE8</accession>
<evidence type="ECO:0000313" key="2">
    <source>
        <dbReference type="Proteomes" id="UP001197028"/>
    </source>
</evidence>
<proteinExistence type="predicted"/>
<protein>
    <submittedName>
        <fullName evidence="1">Uncharacterized protein</fullName>
    </submittedName>
</protein>
<evidence type="ECO:0000313" key="1">
    <source>
        <dbReference type="EMBL" id="MBU2739945.1"/>
    </source>
</evidence>
<comment type="caution">
    <text evidence="1">The sequence shown here is derived from an EMBL/GenBank/DDBJ whole genome shotgun (WGS) entry which is preliminary data.</text>
</comment>
<dbReference type="Proteomes" id="UP001197028">
    <property type="component" value="Unassembled WGS sequence"/>
</dbReference>
<gene>
    <name evidence="1" type="ORF">HJG40_14405</name>
</gene>
<dbReference type="EMBL" id="JABELD010000160">
    <property type="protein sequence ID" value="MBU2739945.1"/>
    <property type="molecule type" value="Genomic_DNA"/>
</dbReference>
<reference evidence="1 2" key="1">
    <citation type="journal article" date="2021" name="ISME J.">
        <title>Genomic evolution of the class Acidithiobacillia: deep-branching Proteobacteria living in extreme acidic conditions.</title>
        <authorList>
            <person name="Moya-Beltran A."/>
            <person name="Beard S."/>
            <person name="Rojas-Villalobos C."/>
            <person name="Issotta F."/>
            <person name="Gallardo Y."/>
            <person name="Ulloa R."/>
            <person name="Giaveno A."/>
            <person name="Degli Esposti M."/>
            <person name="Johnson D.B."/>
            <person name="Quatrini R."/>
        </authorList>
    </citation>
    <scope>NUCLEOTIDE SEQUENCE [LARGE SCALE GENOMIC DNA]</scope>
    <source>
        <strain evidence="1 2">ATCC 19703</strain>
    </source>
</reference>
<name>A0ABS5ZTE8_9PROT</name>
<keyword evidence="2" id="KW-1185">Reference proteome</keyword>
<dbReference type="RefSeq" id="WP_215864817.1">
    <property type="nucleotide sequence ID" value="NZ_JABELD010000160.1"/>
</dbReference>
<organism evidence="1 2">
    <name type="scientific">Acidithiobacillus concretivorus</name>
    <dbReference type="NCBI Taxonomy" id="3063952"/>
    <lineage>
        <taxon>Bacteria</taxon>
        <taxon>Pseudomonadati</taxon>
        <taxon>Pseudomonadota</taxon>
        <taxon>Acidithiobacillia</taxon>
        <taxon>Acidithiobacillales</taxon>
        <taxon>Acidithiobacillaceae</taxon>
        <taxon>Acidithiobacillus</taxon>
    </lineage>
</organism>